<proteinExistence type="predicted"/>
<evidence type="ECO:0000256" key="1">
    <source>
        <dbReference type="SAM" id="MobiDB-lite"/>
    </source>
</evidence>
<evidence type="ECO:0000313" key="4">
    <source>
        <dbReference type="Proteomes" id="UP000249799"/>
    </source>
</evidence>
<dbReference type="Gene3D" id="2.60.120.380">
    <property type="match status" value="1"/>
</dbReference>
<evidence type="ECO:0000256" key="2">
    <source>
        <dbReference type="SAM" id="SignalP"/>
    </source>
</evidence>
<feature type="compositionally biased region" description="Acidic residues" evidence="1">
    <location>
        <begin position="43"/>
        <end position="67"/>
    </location>
</feature>
<protein>
    <submittedName>
        <fullName evidence="3">Uncharacterized protein</fullName>
    </submittedName>
</protein>
<accession>A0A2Z4FMG8</accession>
<dbReference type="AlphaFoldDB" id="A0A2Z4FMG8"/>
<name>A0A2Z4FMG8_9DELT</name>
<gene>
    <name evidence="3" type="ORF">DN745_12040</name>
</gene>
<dbReference type="PROSITE" id="PS51257">
    <property type="entry name" value="PROKAR_LIPOPROTEIN"/>
    <property type="match status" value="1"/>
</dbReference>
<feature type="chain" id="PRO_5043848254" evidence="2">
    <location>
        <begin position="21"/>
        <end position="384"/>
    </location>
</feature>
<reference evidence="3 4" key="1">
    <citation type="submission" date="2018-06" db="EMBL/GenBank/DDBJ databases">
        <title>Lujinxingia sediminis gen. nov. sp. nov., a new facultative anaerobic member of the class Deltaproteobacteria, and proposal of Lujinxingaceae fam. nov.</title>
        <authorList>
            <person name="Guo L.-Y."/>
            <person name="Li C.-M."/>
            <person name="Wang S."/>
            <person name="Du Z.-J."/>
        </authorList>
    </citation>
    <scope>NUCLEOTIDE SEQUENCE [LARGE SCALE GENOMIC DNA]</scope>
    <source>
        <strain evidence="3 4">FA350</strain>
    </source>
</reference>
<feature type="signal peptide" evidence="2">
    <location>
        <begin position="1"/>
        <end position="20"/>
    </location>
</feature>
<dbReference type="Proteomes" id="UP000249799">
    <property type="component" value="Chromosome"/>
</dbReference>
<organism evidence="3 4">
    <name type="scientific">Bradymonas sediminis</name>
    <dbReference type="NCBI Taxonomy" id="1548548"/>
    <lineage>
        <taxon>Bacteria</taxon>
        <taxon>Deltaproteobacteria</taxon>
        <taxon>Bradymonadales</taxon>
        <taxon>Bradymonadaceae</taxon>
        <taxon>Bradymonas</taxon>
    </lineage>
</organism>
<keyword evidence="4" id="KW-1185">Reference proteome</keyword>
<keyword evidence="2" id="KW-0732">Signal</keyword>
<sequence length="384" mass="40205">MYQSKTLRLFVAIAACAALAGACGDDDAPNGTITPGNNSAPDASDDASADADAGDDGDATSDPDAADPDTTSPDVEEPDTTPEDPKAELCDAPYLGTLAPNQSTSTVGDLASAENNFALSCAPGISRELVYRFAVEQPSRVRVRALSETIGNWNLQINTGTCEASARLACFGSGNQTFFAEPGIEYHLLLEPTNRASTGEVQVSIDTEAFACFPAKSATCNGDEIERCDVDYTMSSSTCPAGCSDDACNGDLCENAIEMDPSGTMRLEGSLAGLTNAYNFAGRTECFDSGEPLPTRGKDIVVALNGLRAGQTVNVDTSQDIGDTNDNAIFIVNGCDSTPTCLAGGDTFDEKLNWQVPADGDYLLIIDLISNTSDTFTYQITVDE</sequence>
<dbReference type="OrthoDB" id="5489745at2"/>
<evidence type="ECO:0000313" key="3">
    <source>
        <dbReference type="EMBL" id="AWV90030.1"/>
    </source>
</evidence>
<feature type="region of interest" description="Disordered" evidence="1">
    <location>
        <begin position="26"/>
        <end position="89"/>
    </location>
</feature>
<dbReference type="KEGG" id="bsed:DN745_12040"/>
<dbReference type="EMBL" id="CP030032">
    <property type="protein sequence ID" value="AWV90030.1"/>
    <property type="molecule type" value="Genomic_DNA"/>
</dbReference>